<dbReference type="GO" id="GO:0044611">
    <property type="term" value="C:nuclear pore inner ring"/>
    <property type="evidence" value="ECO:0007669"/>
    <property type="project" value="TreeGrafter"/>
</dbReference>
<evidence type="ECO:0000256" key="7">
    <source>
        <dbReference type="ARBA" id="ARBA00023242"/>
    </source>
</evidence>
<dbReference type="KEGG" id="cput:CONPUDRAFT_168949"/>
<proteinExistence type="inferred from homology"/>
<evidence type="ECO:0000313" key="15">
    <source>
        <dbReference type="Proteomes" id="UP000053558"/>
    </source>
</evidence>
<dbReference type="OrthoDB" id="102511at2759"/>
<dbReference type="GO" id="GO:0006606">
    <property type="term" value="P:protein import into nucleus"/>
    <property type="evidence" value="ECO:0007669"/>
    <property type="project" value="TreeGrafter"/>
</dbReference>
<evidence type="ECO:0000256" key="1">
    <source>
        <dbReference type="ARBA" id="ARBA00004567"/>
    </source>
</evidence>
<keyword evidence="7" id="KW-0539">Nucleus</keyword>
<evidence type="ECO:0000256" key="4">
    <source>
        <dbReference type="ARBA" id="ARBA00022927"/>
    </source>
</evidence>
<dbReference type="Pfam" id="PF18378">
    <property type="entry name" value="Nup188_C"/>
    <property type="match status" value="1"/>
</dbReference>
<dbReference type="GO" id="GO:0051028">
    <property type="term" value="P:mRNA transport"/>
    <property type="evidence" value="ECO:0007669"/>
    <property type="project" value="UniProtKB-KW"/>
</dbReference>
<feature type="region of interest" description="Disordered" evidence="10">
    <location>
        <begin position="1211"/>
        <end position="1233"/>
    </location>
</feature>
<feature type="domain" description="Nucleoporin Nup188 N-terminal" evidence="11">
    <location>
        <begin position="148"/>
        <end position="411"/>
    </location>
</feature>
<dbReference type="GeneID" id="19206116"/>
<dbReference type="Pfam" id="PF21093">
    <property type="entry name" value="Nup188_N-subdom_III"/>
    <property type="match status" value="1"/>
</dbReference>
<dbReference type="PANTHER" id="PTHR31431:SF1">
    <property type="entry name" value="NUCLEOPORIN NUP188"/>
    <property type="match status" value="1"/>
</dbReference>
<keyword evidence="3" id="KW-0509">mRNA transport</keyword>
<evidence type="ECO:0000259" key="12">
    <source>
        <dbReference type="Pfam" id="PF18378"/>
    </source>
</evidence>
<dbReference type="Proteomes" id="UP000053558">
    <property type="component" value="Unassembled WGS sequence"/>
</dbReference>
<feature type="compositionally biased region" description="Polar residues" evidence="10">
    <location>
        <begin position="798"/>
        <end position="813"/>
    </location>
</feature>
<evidence type="ECO:0000256" key="9">
    <source>
        <dbReference type="ARBA" id="ARBA00040174"/>
    </source>
</evidence>
<keyword evidence="15" id="KW-1185">Reference proteome</keyword>
<comment type="caution">
    <text evidence="14">The sequence shown here is derived from an EMBL/GenBank/DDBJ whole genome shotgun (WGS) entry which is preliminary data.</text>
</comment>
<comment type="similarity">
    <text evidence="8">Belongs to the Nup188 family.</text>
</comment>
<dbReference type="InterPro" id="IPR018864">
    <property type="entry name" value="Nucleoporin_Nup188_N"/>
</dbReference>
<feature type="region of interest" description="Disordered" evidence="10">
    <location>
        <begin position="2085"/>
        <end position="2134"/>
    </location>
</feature>
<dbReference type="Gene3D" id="1.25.10.70">
    <property type="match status" value="1"/>
</dbReference>
<dbReference type="OMA" id="SEIWVEH"/>
<keyword evidence="5" id="KW-0811">Translocation</keyword>
<reference evidence="15" key="1">
    <citation type="journal article" date="2012" name="Science">
        <title>The Paleozoic origin of enzymatic lignin decomposition reconstructed from 31 fungal genomes.</title>
        <authorList>
            <person name="Floudas D."/>
            <person name="Binder M."/>
            <person name="Riley R."/>
            <person name="Barry K."/>
            <person name="Blanchette R.A."/>
            <person name="Henrissat B."/>
            <person name="Martinez A.T."/>
            <person name="Otillar R."/>
            <person name="Spatafora J.W."/>
            <person name="Yadav J.S."/>
            <person name="Aerts A."/>
            <person name="Benoit I."/>
            <person name="Boyd A."/>
            <person name="Carlson A."/>
            <person name="Copeland A."/>
            <person name="Coutinho P.M."/>
            <person name="de Vries R.P."/>
            <person name="Ferreira P."/>
            <person name="Findley K."/>
            <person name="Foster B."/>
            <person name="Gaskell J."/>
            <person name="Glotzer D."/>
            <person name="Gorecki P."/>
            <person name="Heitman J."/>
            <person name="Hesse C."/>
            <person name="Hori C."/>
            <person name="Igarashi K."/>
            <person name="Jurgens J.A."/>
            <person name="Kallen N."/>
            <person name="Kersten P."/>
            <person name="Kohler A."/>
            <person name="Kuees U."/>
            <person name="Kumar T.K.A."/>
            <person name="Kuo A."/>
            <person name="LaButti K."/>
            <person name="Larrondo L.F."/>
            <person name="Lindquist E."/>
            <person name="Ling A."/>
            <person name="Lombard V."/>
            <person name="Lucas S."/>
            <person name="Lundell T."/>
            <person name="Martin R."/>
            <person name="McLaughlin D.J."/>
            <person name="Morgenstern I."/>
            <person name="Morin E."/>
            <person name="Murat C."/>
            <person name="Nagy L.G."/>
            <person name="Nolan M."/>
            <person name="Ohm R.A."/>
            <person name="Patyshakuliyeva A."/>
            <person name="Rokas A."/>
            <person name="Ruiz-Duenas F.J."/>
            <person name="Sabat G."/>
            <person name="Salamov A."/>
            <person name="Samejima M."/>
            <person name="Schmutz J."/>
            <person name="Slot J.C."/>
            <person name="St John F."/>
            <person name="Stenlid J."/>
            <person name="Sun H."/>
            <person name="Sun S."/>
            <person name="Syed K."/>
            <person name="Tsang A."/>
            <person name="Wiebenga A."/>
            <person name="Young D."/>
            <person name="Pisabarro A."/>
            <person name="Eastwood D.C."/>
            <person name="Martin F."/>
            <person name="Cullen D."/>
            <person name="Grigoriev I.V."/>
            <person name="Hibbett D.S."/>
        </authorList>
    </citation>
    <scope>NUCLEOTIDE SEQUENCE [LARGE SCALE GENOMIC DNA]</scope>
    <source>
        <strain evidence="15">RWD-64-598 SS2</strain>
    </source>
</reference>
<comment type="subcellular location">
    <subcellularLocation>
        <location evidence="1">Nucleus</location>
        <location evidence="1">Nuclear pore complex</location>
    </subcellularLocation>
</comment>
<feature type="region of interest" description="Disordered" evidence="10">
    <location>
        <begin position="795"/>
        <end position="820"/>
    </location>
</feature>
<protein>
    <recommendedName>
        <fullName evidence="9">Nucleoporin NUP188</fullName>
    </recommendedName>
</protein>
<accession>A0A5M3MAU6</accession>
<dbReference type="InterPro" id="IPR048883">
    <property type="entry name" value="Nup188_N-subdom_III"/>
</dbReference>
<evidence type="ECO:0000256" key="5">
    <source>
        <dbReference type="ARBA" id="ARBA00023010"/>
    </source>
</evidence>
<evidence type="ECO:0000256" key="6">
    <source>
        <dbReference type="ARBA" id="ARBA00023132"/>
    </source>
</evidence>
<keyword evidence="4" id="KW-0653">Protein transport</keyword>
<dbReference type="InterPro" id="IPR041634">
    <property type="entry name" value="Nup188_C"/>
</dbReference>
<dbReference type="PANTHER" id="PTHR31431">
    <property type="entry name" value="NUCLEOPORIN NUP188 HOMOLOG"/>
    <property type="match status" value="1"/>
</dbReference>
<gene>
    <name evidence="14" type="ORF">CONPUDRAFT_168949</name>
</gene>
<feature type="region of interest" description="Disordered" evidence="10">
    <location>
        <begin position="128"/>
        <end position="156"/>
    </location>
</feature>
<sequence length="2192" mass="237124">MSISTHAESSKRSNLVDVTYQQLHSILSGHIEGTSPDQVRDLLAPRVDTLRDVAWPFGRPSDASRKAVESGKVELPDGVVLTPDSVDKECVRALSERFDIDEIHALVLLRSFLYNEGLPSVAGVVKDGLGEKDDGKDKENETERQQDSKGNEKEKEHDKDIIIAELLSAIGPFYYAERLAALRTLIPLFRAHENPADPAHPPAASALARILAPDGPAFVEALVSAYTAKTHAAVPAAFASDPRAAARWARQNVREQLGLLEVLFWALWASVPCTGALVVRVFETAYASALGARQRNATLLLDPEGAQLQRDAAALWVLVTVEVLELERVAGREDVDVAETPRDERIYTSDPGALERVHELVTDPANGDAQFACTYLAWAFVLSRLGAMAEEAKSVPSAYRAFFEKVMPHQHHHQGGRAKEREPLHVLMARTVVQADAGLFQLLLTLLTASPLFVTTVAWKTGSTVTDPNAVAYRSVLKGLIIALVELVPVEQIPDFDALVEVWIALFGRSEPHAVSGICRQFWVADWRQSAARRAIFDVARARFPVHFRPLVRLLRALSAAGFLDTDPLAASADSHSSRSLRAIAGDAGGQEGSAEAQAEEERAVCARHVFYYFDRLPTFSLVIPLASTAGPNAVYERVAHGASPYTGPGLSYTNLRPIVLPGGGVLPARSVGRLLSGDGGEHVAVCWAHEHSGWRVLVEVLVDYVGRRRMASAGQGQRMPGELYQDVSYGRAGKTSQPLRLKLEDVGMEVDVQADGQRAGDEAIATDALDLIRSIIQDDGPVAEELLEALEKGDATASPTNGAPPGDQQSQGQGKGNAPDLVQLTTTILEEALSRPRPRGGGPFAQTQLVTSAMSVLAALLALPKHATRVWLYLRSTAALFCPSGGHDSKTGFAAVALPAERAAGTYTMTRALLHLAQALLSEACASALAVLPGNRRLQQVKEEVLLRAAGFVHGEVWVEHLGWRYAQIGERFELGRRAAAFFADVLALAPPALGEGESRLFPALSRAVADVLLYRATTSSVGPLVSAIAAGPAALHSLYASRRYGDARRLVFLLEADLRLVRLVLNIKQQASAADDASENGNKPCLLEQALCSRVAGGAGLGDSLRARVDPVDVLATYVKERALGATVPLEAMRVLSALCASLAGAHTLVGHLANPEATVAALVRIVQHPYEELNLRNAVWGFISLAVDKEPALANLFVTGRFRVPSKGKAKEKEEKEGADGKEEGGSSPSAVDIASRTLVHWKELCDANPQLLASVLRFLDVVWKHGLEHKALIDATRKDTGFWKALAAITEEELGPDPDYATENFVTIDGARRSSLHEATSAQAYRYMVKSYAVHIIGQDMYLQPPPASPSDPLPKTISYDQLAPVFKSEDQLNELILEAQCTSFDPTLYDTLSQELPTSFPGLTLEQIRSQEPMTDREFGDDYQYLPSLLRSRLTHCATTDELLHAAEEVEKKVMSINLNLSLTQAQVALGKSWQFLLKQVMPFVRLEPNVRPILLTIAATVSADLAGEKRSGDMMARIHGTNLGLLLSLVEVAWFSTKDTDEEIKSFMKLVRNLHYIIQNEAQPPSLSFLGKVTTPFHRALLQIIYFTVRQCRNLSSRPKALNAERRLDIASMLNATLVLVIDALKLVFDTARTRLDLDVDRDMEFLVAIFEQCTRPDINVSSLHWLTRCAESDVIQASLELLVRADIAGLGDVALLRQRRQPLYAPHVLTFHMALASVPAGAERFASAGFVSAYSNNALSTVLSAAALEVVLPEFPGERSPAHCAYVGMVAVVASVVSTLGVEKGRQQYSHYFFDREACGFVQHYGRQLERALGWRVGEPITLPLLEEMEEAVHLFGAIARNAHAGPSTSSVKRGSKEGGGEAVEKVLRAFSTHALRLLQQINYALTHPHHLASLLEPVTAEERALFDREPRDGGSSTSSALTLATSLSASASALDMLDLQKHPLTARLVHRLFRLAGTLACALNDTSQAYDVLLGEQDEWPTHEALVVPHSKVVLSEATSLGTLLELSNVMLDALRALVSRPPGQALAPPTSVTGPTENPLDAAGGARLARTALEALLLYSITQLALWLAKPDFDPATSSPSGGGDMEMDELQPHADGGRELSLAPASSGSASGGRKSARGASTSLTLAERLRRGMTGEMASDLQSLLGKSKPVLAKSESVLGQGQVDLTDVLTRFLNERIIAA</sequence>
<dbReference type="EMBL" id="JH711586">
    <property type="protein sequence ID" value="EIW76402.1"/>
    <property type="molecule type" value="Genomic_DNA"/>
</dbReference>
<dbReference type="GO" id="GO:0006405">
    <property type="term" value="P:RNA export from nucleus"/>
    <property type="evidence" value="ECO:0007669"/>
    <property type="project" value="TreeGrafter"/>
</dbReference>
<feature type="compositionally biased region" description="Basic and acidic residues" evidence="10">
    <location>
        <begin position="1212"/>
        <end position="1228"/>
    </location>
</feature>
<feature type="compositionally biased region" description="Low complexity" evidence="10">
    <location>
        <begin position="2115"/>
        <end position="2133"/>
    </location>
</feature>
<evidence type="ECO:0000256" key="10">
    <source>
        <dbReference type="SAM" id="MobiDB-lite"/>
    </source>
</evidence>
<name>A0A5M3MAU6_CONPW</name>
<evidence type="ECO:0000313" key="14">
    <source>
        <dbReference type="EMBL" id="EIW76402.1"/>
    </source>
</evidence>
<organism evidence="14 15">
    <name type="scientific">Coniophora puteana (strain RWD-64-598)</name>
    <name type="common">Brown rot fungus</name>
    <dbReference type="NCBI Taxonomy" id="741705"/>
    <lineage>
        <taxon>Eukaryota</taxon>
        <taxon>Fungi</taxon>
        <taxon>Dikarya</taxon>
        <taxon>Basidiomycota</taxon>
        <taxon>Agaricomycotina</taxon>
        <taxon>Agaricomycetes</taxon>
        <taxon>Agaricomycetidae</taxon>
        <taxon>Boletales</taxon>
        <taxon>Coniophorineae</taxon>
        <taxon>Coniophoraceae</taxon>
        <taxon>Coniophora</taxon>
    </lineage>
</organism>
<dbReference type="RefSeq" id="XP_007773633.1">
    <property type="nucleotide sequence ID" value="XM_007775443.1"/>
</dbReference>
<evidence type="ECO:0000256" key="2">
    <source>
        <dbReference type="ARBA" id="ARBA00022448"/>
    </source>
</evidence>
<dbReference type="InterPro" id="IPR044840">
    <property type="entry name" value="Nup188"/>
</dbReference>
<evidence type="ECO:0000259" key="13">
    <source>
        <dbReference type="Pfam" id="PF21093"/>
    </source>
</evidence>
<dbReference type="GO" id="GO:0017056">
    <property type="term" value="F:structural constituent of nuclear pore"/>
    <property type="evidence" value="ECO:0007669"/>
    <property type="project" value="InterPro"/>
</dbReference>
<dbReference type="Pfam" id="PF10487">
    <property type="entry name" value="Nup188_N"/>
    <property type="match status" value="1"/>
</dbReference>
<feature type="domain" description="Nucleoporin Nup188 N-terminal subdomain III" evidence="13">
    <location>
        <begin position="848"/>
        <end position="1204"/>
    </location>
</feature>
<evidence type="ECO:0000256" key="8">
    <source>
        <dbReference type="ARBA" id="ARBA00038387"/>
    </source>
</evidence>
<feature type="domain" description="Nuclear pore protein Nup188 C-terminal" evidence="12">
    <location>
        <begin position="1578"/>
        <end position="1753"/>
    </location>
</feature>
<keyword evidence="2" id="KW-0813">Transport</keyword>
<keyword evidence="6" id="KW-0906">Nuclear pore complex</keyword>
<evidence type="ECO:0000259" key="11">
    <source>
        <dbReference type="Pfam" id="PF10487"/>
    </source>
</evidence>
<evidence type="ECO:0000256" key="3">
    <source>
        <dbReference type="ARBA" id="ARBA00022816"/>
    </source>
</evidence>